<dbReference type="Proteomes" id="UP000807306">
    <property type="component" value="Unassembled WGS sequence"/>
</dbReference>
<evidence type="ECO:0000256" key="1">
    <source>
        <dbReference type="SAM" id="Phobius"/>
    </source>
</evidence>
<feature type="transmembrane region" description="Helical" evidence="1">
    <location>
        <begin position="208"/>
        <end position="233"/>
    </location>
</feature>
<dbReference type="OrthoDB" id="3197626at2759"/>
<gene>
    <name evidence="2" type="ORF">CPB83DRAFT_890635</name>
</gene>
<keyword evidence="1" id="KW-0472">Membrane</keyword>
<keyword evidence="1" id="KW-1133">Transmembrane helix</keyword>
<comment type="caution">
    <text evidence="2">The sequence shown here is derived from an EMBL/GenBank/DDBJ whole genome shotgun (WGS) entry which is preliminary data.</text>
</comment>
<organism evidence="2 3">
    <name type="scientific">Crepidotus variabilis</name>
    <dbReference type="NCBI Taxonomy" id="179855"/>
    <lineage>
        <taxon>Eukaryota</taxon>
        <taxon>Fungi</taxon>
        <taxon>Dikarya</taxon>
        <taxon>Basidiomycota</taxon>
        <taxon>Agaricomycotina</taxon>
        <taxon>Agaricomycetes</taxon>
        <taxon>Agaricomycetidae</taxon>
        <taxon>Agaricales</taxon>
        <taxon>Agaricineae</taxon>
        <taxon>Crepidotaceae</taxon>
        <taxon>Crepidotus</taxon>
    </lineage>
</organism>
<evidence type="ECO:0000313" key="2">
    <source>
        <dbReference type="EMBL" id="KAF9532992.1"/>
    </source>
</evidence>
<name>A0A9P6EQD9_9AGAR</name>
<protein>
    <submittedName>
        <fullName evidence="2">Uncharacterized protein</fullName>
    </submittedName>
</protein>
<feature type="transmembrane region" description="Helical" evidence="1">
    <location>
        <begin position="52"/>
        <end position="74"/>
    </location>
</feature>
<dbReference type="EMBL" id="MU157830">
    <property type="protein sequence ID" value="KAF9532992.1"/>
    <property type="molecule type" value="Genomic_DNA"/>
</dbReference>
<dbReference type="AlphaFoldDB" id="A0A9P6EQD9"/>
<sequence length="342" mass="38311">MIDWTSNETLALCGLAELRLWYAFIGLYLWEFCTSLDFEWDFITLKKKFRLPLVFYFLGRYVMLASIFLLLWIITRPTASHYQNKPSANDLRIIGTEGFFGVAAIGVANINMTLRTVAIWGKNRQVMILLGIATIGQWVIIAFVPNNAMQTSLVRETKGNPIWQTIFFGYTMVFDLVILCLNIYKLAISQRNASGSPRLLFNGRSRVAHLLFAQGLMYFIASFVANSITVLFVFLDLNAILNTIFPLPAQIISTIVASRSVRSLINHGYEGASNNTGRNAQMISGDSQRAGLSTTGSTHRRKRSVVLSKTNGDTDGLEMQPLGILIQTDKSVRIDDVFELSP</sequence>
<feature type="transmembrane region" description="Helical" evidence="1">
    <location>
        <begin position="20"/>
        <end position="40"/>
    </location>
</feature>
<accession>A0A9P6EQD9</accession>
<keyword evidence="1" id="KW-0812">Transmembrane</keyword>
<keyword evidence="3" id="KW-1185">Reference proteome</keyword>
<feature type="transmembrane region" description="Helical" evidence="1">
    <location>
        <begin position="126"/>
        <end position="145"/>
    </location>
</feature>
<feature type="transmembrane region" description="Helical" evidence="1">
    <location>
        <begin position="94"/>
        <end position="114"/>
    </location>
</feature>
<proteinExistence type="predicted"/>
<evidence type="ECO:0000313" key="3">
    <source>
        <dbReference type="Proteomes" id="UP000807306"/>
    </source>
</evidence>
<reference evidence="2" key="1">
    <citation type="submission" date="2020-11" db="EMBL/GenBank/DDBJ databases">
        <authorList>
            <consortium name="DOE Joint Genome Institute"/>
            <person name="Ahrendt S."/>
            <person name="Riley R."/>
            <person name="Andreopoulos W."/>
            <person name="Labutti K."/>
            <person name="Pangilinan J."/>
            <person name="Ruiz-Duenas F.J."/>
            <person name="Barrasa J.M."/>
            <person name="Sanchez-Garcia M."/>
            <person name="Camarero S."/>
            <person name="Miyauchi S."/>
            <person name="Serrano A."/>
            <person name="Linde D."/>
            <person name="Babiker R."/>
            <person name="Drula E."/>
            <person name="Ayuso-Fernandez I."/>
            <person name="Pacheco R."/>
            <person name="Padilla G."/>
            <person name="Ferreira P."/>
            <person name="Barriuso J."/>
            <person name="Kellner H."/>
            <person name="Castanera R."/>
            <person name="Alfaro M."/>
            <person name="Ramirez L."/>
            <person name="Pisabarro A.G."/>
            <person name="Kuo A."/>
            <person name="Tritt A."/>
            <person name="Lipzen A."/>
            <person name="He G."/>
            <person name="Yan M."/>
            <person name="Ng V."/>
            <person name="Cullen D."/>
            <person name="Martin F."/>
            <person name="Rosso M.-N."/>
            <person name="Henrissat B."/>
            <person name="Hibbett D."/>
            <person name="Martinez A.T."/>
            <person name="Grigoriev I.V."/>
        </authorList>
    </citation>
    <scope>NUCLEOTIDE SEQUENCE</scope>
    <source>
        <strain evidence="2">CBS 506.95</strain>
    </source>
</reference>
<feature type="transmembrane region" description="Helical" evidence="1">
    <location>
        <begin position="165"/>
        <end position="187"/>
    </location>
</feature>